<dbReference type="OrthoDB" id="4301792at2"/>
<comment type="caution">
    <text evidence="1">The sequence shown here is derived from an EMBL/GenBank/DDBJ whole genome shotgun (WGS) entry which is preliminary data.</text>
</comment>
<organism evidence="1 3">
    <name type="scientific">Formosa algae</name>
    <dbReference type="NCBI Taxonomy" id="225843"/>
    <lineage>
        <taxon>Bacteria</taxon>
        <taxon>Pseudomonadati</taxon>
        <taxon>Bacteroidota</taxon>
        <taxon>Flavobacteriia</taxon>
        <taxon>Flavobacteriales</taxon>
        <taxon>Flavobacteriaceae</taxon>
        <taxon>Formosa</taxon>
    </lineage>
</organism>
<keyword evidence="4" id="KW-1185">Reference proteome</keyword>
<protein>
    <submittedName>
        <fullName evidence="1">Uncharacterized protein</fullName>
    </submittedName>
</protein>
<sequence length="94" mass="11376">MNQFDKCPVIHRKLKSYRRQYFGYFDSNGHKIIYATFNWDRYSIFDGLRGYYKDESENWKKEKEMVLDGCSYHWEIKINLNTEKLFELGVNGSA</sequence>
<gene>
    <name evidence="1" type="ORF">J2Z56_003618</name>
    <name evidence="2" type="ORF">J2Z57_003581</name>
</gene>
<evidence type="ECO:0000313" key="4">
    <source>
        <dbReference type="Proteomes" id="UP001231587"/>
    </source>
</evidence>
<dbReference type="Proteomes" id="UP001231587">
    <property type="component" value="Unassembled WGS sequence"/>
</dbReference>
<dbReference type="EMBL" id="JAGGJQ010000013">
    <property type="protein sequence ID" value="MBP1841680.1"/>
    <property type="molecule type" value="Genomic_DNA"/>
</dbReference>
<dbReference type="Proteomes" id="UP001138672">
    <property type="component" value="Unassembled WGS sequence"/>
</dbReference>
<accession>A0A9X0YME6</accession>
<evidence type="ECO:0000313" key="2">
    <source>
        <dbReference type="EMBL" id="MDQ0337119.1"/>
    </source>
</evidence>
<dbReference type="AlphaFoldDB" id="A0A9X0YME6"/>
<name>A0A9X0YME6_9FLAO</name>
<proteinExistence type="predicted"/>
<dbReference type="EMBL" id="JAUSUU010000014">
    <property type="protein sequence ID" value="MDQ0337119.1"/>
    <property type="molecule type" value="Genomic_DNA"/>
</dbReference>
<evidence type="ECO:0000313" key="3">
    <source>
        <dbReference type="Proteomes" id="UP001138672"/>
    </source>
</evidence>
<dbReference type="RefSeq" id="WP_157486341.1">
    <property type="nucleotide sequence ID" value="NZ_JAGGJQ010000013.1"/>
</dbReference>
<reference evidence="1" key="1">
    <citation type="submission" date="2021-03" db="EMBL/GenBank/DDBJ databases">
        <title>Genomic Encyclopedia of Type Strains, Phase IV (KMG-IV): sequencing the most valuable type-strain genomes for metagenomic binning, comparative biology and taxonomic classification.</title>
        <authorList>
            <person name="Goeker M."/>
        </authorList>
    </citation>
    <scope>NUCLEOTIDE SEQUENCE</scope>
    <source>
        <strain evidence="1">DSM 15523</strain>
        <strain evidence="2 4">DSM 16476</strain>
    </source>
</reference>
<evidence type="ECO:0000313" key="1">
    <source>
        <dbReference type="EMBL" id="MBP1841680.1"/>
    </source>
</evidence>